<dbReference type="AlphaFoldDB" id="A0A6A6YUE6"/>
<name>A0A6A6YUE6_9PEZI</name>
<evidence type="ECO:0000313" key="4">
    <source>
        <dbReference type="RefSeq" id="XP_033579132.1"/>
    </source>
</evidence>
<dbReference type="InterPro" id="IPR014030">
    <property type="entry name" value="Ketoacyl_synth_N"/>
</dbReference>
<accession>A0A6A6YUE6</accession>
<sequence length="492" mass="54494">MPSLARLGTAPNCPDDLWFCCQCEYGPQVTQVNTSCLSCGHIGCSSCMCDVCGKFPPESPTTDAPLKSSYHKDFSCYNAHSGPDEHGVLYSESVPYPRNPYARLVAPPPYRKTYLSPCHSVPTAEQASDRSPYHNALKAEEASERSYHDKIAVVGMSGRVADDPRPEEFWDLLKKGMDSPMTPAYRLDTEACCDHSGKRKNDSCVPYECGVDFYTTRIPPRDENVGAERRMIHISSLNAWSLGCILSELGASIVMSVHYEAASTRGAQAWRHQNRDTSCFLDLLRKFGLLSDQKLNSSLSAHLGASFLTNIGPKTFVSASGIYILTLMVYWHQHKQDIHKLKFAAGGVAAAFVLGFVLDEPMKGIVVDYMPWCILVGISLSSVYHYAARKMSENSEDVEKGNILLEVGPNWQIDSEQKVALGMDSPCSCSDCFHEAPCGWTSFSSSRYRPWLCLVDKIVPFGMTFGGYDPYVFAFDCVAVPCQETMELIRIS</sequence>
<reference evidence="4" key="3">
    <citation type="submission" date="2025-04" db="UniProtKB">
        <authorList>
            <consortium name="RefSeq"/>
        </authorList>
    </citation>
    <scope>IDENTIFICATION</scope>
    <source>
        <strain evidence="4">CBS 304.34</strain>
    </source>
</reference>
<dbReference type="InterPro" id="IPR016039">
    <property type="entry name" value="Thiolase-like"/>
</dbReference>
<evidence type="ECO:0000313" key="3">
    <source>
        <dbReference type="Proteomes" id="UP000504636"/>
    </source>
</evidence>
<feature type="domain" description="Beta-ketoacyl synthase-like N-terminal" evidence="1">
    <location>
        <begin position="149"/>
        <end position="221"/>
    </location>
</feature>
<proteinExistence type="predicted"/>
<dbReference type="EMBL" id="MU003697">
    <property type="protein sequence ID" value="KAF2812168.1"/>
    <property type="molecule type" value="Genomic_DNA"/>
</dbReference>
<dbReference type="Proteomes" id="UP000504636">
    <property type="component" value="Unplaced"/>
</dbReference>
<gene>
    <name evidence="2 4" type="ORF">BDZ99DRAFT_496665</name>
</gene>
<dbReference type="RefSeq" id="XP_033579132.1">
    <property type="nucleotide sequence ID" value="XM_033723458.1"/>
</dbReference>
<reference evidence="4" key="2">
    <citation type="submission" date="2020-04" db="EMBL/GenBank/DDBJ databases">
        <authorList>
            <consortium name="NCBI Genome Project"/>
        </authorList>
    </citation>
    <scope>NUCLEOTIDE SEQUENCE</scope>
    <source>
        <strain evidence="4">CBS 304.34</strain>
    </source>
</reference>
<protein>
    <recommendedName>
        <fullName evidence="1">Beta-ketoacyl synthase-like N-terminal domain-containing protein</fullName>
    </recommendedName>
</protein>
<evidence type="ECO:0000313" key="2">
    <source>
        <dbReference type="EMBL" id="KAF2812168.1"/>
    </source>
</evidence>
<dbReference type="OrthoDB" id="4177029at2759"/>
<evidence type="ECO:0000259" key="1">
    <source>
        <dbReference type="Pfam" id="PF00109"/>
    </source>
</evidence>
<dbReference type="GeneID" id="54464351"/>
<keyword evidence="3" id="KW-1185">Reference proteome</keyword>
<dbReference type="Pfam" id="PF00109">
    <property type="entry name" value="ketoacyl-synt"/>
    <property type="match status" value="1"/>
</dbReference>
<dbReference type="Gene3D" id="3.40.47.10">
    <property type="match status" value="1"/>
</dbReference>
<dbReference type="GO" id="GO:0016746">
    <property type="term" value="F:acyltransferase activity"/>
    <property type="evidence" value="ECO:0007669"/>
    <property type="project" value="InterPro"/>
</dbReference>
<reference evidence="2 4" key="1">
    <citation type="journal article" date="2020" name="Stud. Mycol.">
        <title>101 Dothideomycetes genomes: a test case for predicting lifestyles and emergence of pathogens.</title>
        <authorList>
            <person name="Haridas S."/>
            <person name="Albert R."/>
            <person name="Binder M."/>
            <person name="Bloem J."/>
            <person name="Labutti K."/>
            <person name="Salamov A."/>
            <person name="Andreopoulos B."/>
            <person name="Baker S."/>
            <person name="Barry K."/>
            <person name="Bills G."/>
            <person name="Bluhm B."/>
            <person name="Cannon C."/>
            <person name="Castanera R."/>
            <person name="Culley D."/>
            <person name="Daum C."/>
            <person name="Ezra D."/>
            <person name="Gonzalez J."/>
            <person name="Henrissat B."/>
            <person name="Kuo A."/>
            <person name="Liang C."/>
            <person name="Lipzen A."/>
            <person name="Lutzoni F."/>
            <person name="Magnuson J."/>
            <person name="Mondo S."/>
            <person name="Nolan M."/>
            <person name="Ohm R."/>
            <person name="Pangilinan J."/>
            <person name="Park H.-J."/>
            <person name="Ramirez L."/>
            <person name="Alfaro M."/>
            <person name="Sun H."/>
            <person name="Tritt A."/>
            <person name="Yoshinaga Y."/>
            <person name="Zwiers L.-H."/>
            <person name="Turgeon B."/>
            <person name="Goodwin S."/>
            <person name="Spatafora J."/>
            <person name="Crous P."/>
            <person name="Grigoriev I."/>
        </authorList>
    </citation>
    <scope>NUCLEOTIDE SEQUENCE</scope>
    <source>
        <strain evidence="2 4">CBS 304.34</strain>
    </source>
</reference>
<organism evidence="2">
    <name type="scientific">Mytilinidion resinicola</name>
    <dbReference type="NCBI Taxonomy" id="574789"/>
    <lineage>
        <taxon>Eukaryota</taxon>
        <taxon>Fungi</taxon>
        <taxon>Dikarya</taxon>
        <taxon>Ascomycota</taxon>
        <taxon>Pezizomycotina</taxon>
        <taxon>Dothideomycetes</taxon>
        <taxon>Pleosporomycetidae</taxon>
        <taxon>Mytilinidiales</taxon>
        <taxon>Mytilinidiaceae</taxon>
        <taxon>Mytilinidion</taxon>
    </lineage>
</organism>